<protein>
    <submittedName>
        <fullName evidence="1">Uncharacterized protein</fullName>
    </submittedName>
</protein>
<keyword evidence="2" id="KW-1185">Reference proteome</keyword>
<accession>W9QXC2</accession>
<dbReference type="AlphaFoldDB" id="W9QXC2"/>
<organism evidence="1 2">
    <name type="scientific">Morus notabilis</name>
    <dbReference type="NCBI Taxonomy" id="981085"/>
    <lineage>
        <taxon>Eukaryota</taxon>
        <taxon>Viridiplantae</taxon>
        <taxon>Streptophyta</taxon>
        <taxon>Embryophyta</taxon>
        <taxon>Tracheophyta</taxon>
        <taxon>Spermatophyta</taxon>
        <taxon>Magnoliopsida</taxon>
        <taxon>eudicotyledons</taxon>
        <taxon>Gunneridae</taxon>
        <taxon>Pentapetalae</taxon>
        <taxon>rosids</taxon>
        <taxon>fabids</taxon>
        <taxon>Rosales</taxon>
        <taxon>Moraceae</taxon>
        <taxon>Moreae</taxon>
        <taxon>Morus</taxon>
    </lineage>
</organism>
<evidence type="ECO:0000313" key="1">
    <source>
        <dbReference type="EMBL" id="EXB47728.1"/>
    </source>
</evidence>
<sequence length="82" mass="9120">MIRIKKRISLPNIIIPPLLPFPAATLTLPATATFPPVCTKSVFSIRLHQISYPFPSYSTARSGFFSVRPHHKSDLSDVEEIG</sequence>
<proteinExistence type="predicted"/>
<dbReference type="EMBL" id="KE343933">
    <property type="protein sequence ID" value="EXB47728.1"/>
    <property type="molecule type" value="Genomic_DNA"/>
</dbReference>
<name>W9QXC2_9ROSA</name>
<dbReference type="Proteomes" id="UP000030645">
    <property type="component" value="Unassembled WGS sequence"/>
</dbReference>
<evidence type="ECO:0000313" key="2">
    <source>
        <dbReference type="Proteomes" id="UP000030645"/>
    </source>
</evidence>
<gene>
    <name evidence="1" type="ORF">L484_010514</name>
</gene>
<reference evidence="2" key="1">
    <citation type="submission" date="2013-01" db="EMBL/GenBank/DDBJ databases">
        <title>Draft Genome Sequence of a Mulberry Tree, Morus notabilis C.K. Schneid.</title>
        <authorList>
            <person name="He N."/>
            <person name="Zhao S."/>
        </authorList>
    </citation>
    <scope>NUCLEOTIDE SEQUENCE</scope>
</reference>